<evidence type="ECO:0000313" key="3">
    <source>
        <dbReference type="Proteomes" id="UP000499080"/>
    </source>
</evidence>
<protein>
    <submittedName>
        <fullName evidence="2">Uncharacterized protein</fullName>
    </submittedName>
</protein>
<feature type="transmembrane region" description="Helical" evidence="1">
    <location>
        <begin position="33"/>
        <end position="54"/>
    </location>
</feature>
<organism evidence="2 3">
    <name type="scientific">Araneus ventricosus</name>
    <name type="common">Orbweaver spider</name>
    <name type="synonym">Epeira ventricosa</name>
    <dbReference type="NCBI Taxonomy" id="182803"/>
    <lineage>
        <taxon>Eukaryota</taxon>
        <taxon>Metazoa</taxon>
        <taxon>Ecdysozoa</taxon>
        <taxon>Arthropoda</taxon>
        <taxon>Chelicerata</taxon>
        <taxon>Arachnida</taxon>
        <taxon>Araneae</taxon>
        <taxon>Araneomorphae</taxon>
        <taxon>Entelegynae</taxon>
        <taxon>Araneoidea</taxon>
        <taxon>Araneidae</taxon>
        <taxon>Araneus</taxon>
    </lineage>
</organism>
<keyword evidence="1" id="KW-0472">Membrane</keyword>
<accession>A0A4Y2FXS7</accession>
<reference evidence="2 3" key="1">
    <citation type="journal article" date="2019" name="Sci. Rep.">
        <title>Orb-weaving spider Araneus ventricosus genome elucidates the spidroin gene catalogue.</title>
        <authorList>
            <person name="Kono N."/>
            <person name="Nakamura H."/>
            <person name="Ohtoshi R."/>
            <person name="Moran D.A.P."/>
            <person name="Shinohara A."/>
            <person name="Yoshida Y."/>
            <person name="Fujiwara M."/>
            <person name="Mori M."/>
            <person name="Tomita M."/>
            <person name="Arakawa K."/>
        </authorList>
    </citation>
    <scope>NUCLEOTIDE SEQUENCE [LARGE SCALE GENOMIC DNA]</scope>
</reference>
<dbReference type="PANTHER" id="PTHR20992">
    <property type="entry name" value="AT15442P-RELATED"/>
    <property type="match status" value="1"/>
</dbReference>
<dbReference type="PANTHER" id="PTHR20992:SF9">
    <property type="entry name" value="AT15442P-RELATED"/>
    <property type="match status" value="1"/>
</dbReference>
<keyword evidence="1" id="KW-1133">Transmembrane helix</keyword>
<sequence length="141" mass="15210">GMMRSLWSGCLIALPSGAGVAMSVLGGNGASLVGVAISASLLPPTVNCGLLWGLGAIKTVRSLYQNTYVVYDIYNHTVKPALLPPDTYTPTYYPLMDKECAVLGIVSFLLTILNIICIIIAALIILKVEQFFSFICFKHPW</sequence>
<dbReference type="Proteomes" id="UP000499080">
    <property type="component" value="Unassembled WGS sequence"/>
</dbReference>
<dbReference type="AlphaFoldDB" id="A0A4Y2FXS7"/>
<feature type="non-terminal residue" evidence="2">
    <location>
        <position position="1"/>
    </location>
</feature>
<keyword evidence="1" id="KW-0812">Transmembrane</keyword>
<name>A0A4Y2FXS7_ARAVE</name>
<dbReference type="Pfam" id="PF04087">
    <property type="entry name" value="DUF389"/>
    <property type="match status" value="1"/>
</dbReference>
<comment type="caution">
    <text evidence="2">The sequence shown here is derived from an EMBL/GenBank/DDBJ whole genome shotgun (WGS) entry which is preliminary data.</text>
</comment>
<dbReference type="InterPro" id="IPR005240">
    <property type="entry name" value="DUF389"/>
</dbReference>
<evidence type="ECO:0000313" key="2">
    <source>
        <dbReference type="EMBL" id="GBM45306.1"/>
    </source>
</evidence>
<dbReference type="OrthoDB" id="543859at2759"/>
<dbReference type="EMBL" id="BGPR01097372">
    <property type="protein sequence ID" value="GBM45306.1"/>
    <property type="molecule type" value="Genomic_DNA"/>
</dbReference>
<feature type="transmembrane region" description="Helical" evidence="1">
    <location>
        <begin position="100"/>
        <end position="126"/>
    </location>
</feature>
<proteinExistence type="predicted"/>
<evidence type="ECO:0000256" key="1">
    <source>
        <dbReference type="SAM" id="Phobius"/>
    </source>
</evidence>
<gene>
    <name evidence="2" type="ORF">AVEN_51198_1</name>
</gene>
<keyword evidence="3" id="KW-1185">Reference proteome</keyword>